<feature type="compositionally biased region" description="Basic residues" evidence="1">
    <location>
        <begin position="392"/>
        <end position="416"/>
    </location>
</feature>
<dbReference type="OrthoDB" id="1918237at2759"/>
<dbReference type="GeneID" id="6501426"/>
<evidence type="ECO:0000313" key="2">
    <source>
        <dbReference type="EMBL" id="KPU80471.1"/>
    </source>
</evidence>
<accession>A0A0P8XZW0</accession>
<feature type="compositionally biased region" description="Basic and acidic residues" evidence="1">
    <location>
        <begin position="437"/>
        <end position="459"/>
    </location>
</feature>
<evidence type="ECO:0000313" key="3">
    <source>
        <dbReference type="Proteomes" id="UP000007801"/>
    </source>
</evidence>
<feature type="region of interest" description="Disordered" evidence="1">
    <location>
        <begin position="1"/>
        <end position="20"/>
    </location>
</feature>
<feature type="region of interest" description="Disordered" evidence="1">
    <location>
        <begin position="148"/>
        <end position="189"/>
    </location>
</feature>
<proteinExistence type="predicted"/>
<evidence type="ECO:0000256" key="1">
    <source>
        <dbReference type="SAM" id="MobiDB-lite"/>
    </source>
</evidence>
<dbReference type="SMR" id="A0A0P8XZW0"/>
<sequence length="500" mass="57989">MHNKYIYQKQNKNPQNCKKNYRQKQEELKLAEEQKQREREEKRKEKHLKKIQERGQVEISQKIRLEERKLMIAQRKLESIRTLEKLFERIQFKQKDKKNRAKHDDAKDIQRERLVEKYKAATEKLVCDQRKIVQDIKSNTPLLGLLKSKSKKSTAADASSDDDAAASKKHKATNGESNGPAARASLADDPNSALNPFKAVAAMAAGAVPGTANYNAEAASEWMKSLQMFGYGLPGVFPGALYRPPAPFPVSSNYRGFAPRPRLRGRGRGSGLRGSRSGYDSYYNPKHDRYDDEGDNGYYHKSSRGRNRSRSTSSYSRSRSRSRGRRIVCRSRRSQSRSPSRSRSHYRKSSYSSRSRRSHSRSHSRSRSKTPQRKNRKLASTRRSRSSSYSRSRSHSHSRREHRSRHRSRTRSRSRSRSPTPKSVKLEANELVASAEHIQRTIEKHTKDRMREEEREIKQNFRQPRHNSHSNHMDLPDDHEDKNDRHDGSKRSSRRNSLAA</sequence>
<keyword evidence="3" id="KW-1185">Reference proteome</keyword>
<organism evidence="2 3">
    <name type="scientific">Drosophila ananassae</name>
    <name type="common">Fruit fly</name>
    <dbReference type="NCBI Taxonomy" id="7217"/>
    <lineage>
        <taxon>Eukaryota</taxon>
        <taxon>Metazoa</taxon>
        <taxon>Ecdysozoa</taxon>
        <taxon>Arthropoda</taxon>
        <taxon>Hexapoda</taxon>
        <taxon>Insecta</taxon>
        <taxon>Pterygota</taxon>
        <taxon>Neoptera</taxon>
        <taxon>Endopterygota</taxon>
        <taxon>Diptera</taxon>
        <taxon>Brachycera</taxon>
        <taxon>Muscomorpha</taxon>
        <taxon>Ephydroidea</taxon>
        <taxon>Drosophilidae</taxon>
        <taxon>Drosophila</taxon>
        <taxon>Sophophora</taxon>
    </lineage>
</organism>
<feature type="region of interest" description="Disordered" evidence="1">
    <location>
        <begin position="31"/>
        <end position="51"/>
    </location>
</feature>
<dbReference type="AlphaFoldDB" id="A0A0P8XZW0"/>
<reference evidence="2 3" key="1">
    <citation type="journal article" date="2007" name="Nature">
        <title>Evolution of genes and genomes on the Drosophila phylogeny.</title>
        <authorList>
            <consortium name="Drosophila 12 Genomes Consortium"/>
            <person name="Clark A.G."/>
            <person name="Eisen M.B."/>
            <person name="Smith D.R."/>
            <person name="Bergman C.M."/>
            <person name="Oliver B."/>
            <person name="Markow T.A."/>
            <person name="Kaufman T.C."/>
            <person name="Kellis M."/>
            <person name="Gelbart W."/>
            <person name="Iyer V.N."/>
            <person name="Pollard D.A."/>
            <person name="Sackton T.B."/>
            <person name="Larracuente A.M."/>
            <person name="Singh N.D."/>
            <person name="Abad J.P."/>
            <person name="Abt D.N."/>
            <person name="Adryan B."/>
            <person name="Aguade M."/>
            <person name="Akashi H."/>
            <person name="Anderson W.W."/>
            <person name="Aquadro C.F."/>
            <person name="Ardell D.H."/>
            <person name="Arguello R."/>
            <person name="Artieri C.G."/>
            <person name="Barbash D.A."/>
            <person name="Barker D."/>
            <person name="Barsanti P."/>
            <person name="Batterham P."/>
            <person name="Batzoglou S."/>
            <person name="Begun D."/>
            <person name="Bhutkar A."/>
            <person name="Blanco E."/>
            <person name="Bosak S.A."/>
            <person name="Bradley R.K."/>
            <person name="Brand A.D."/>
            <person name="Brent M.R."/>
            <person name="Brooks A.N."/>
            <person name="Brown R.H."/>
            <person name="Butlin R.K."/>
            <person name="Caggese C."/>
            <person name="Calvi B.R."/>
            <person name="Bernardo de Carvalho A."/>
            <person name="Caspi A."/>
            <person name="Castrezana S."/>
            <person name="Celniker S.E."/>
            <person name="Chang J.L."/>
            <person name="Chapple C."/>
            <person name="Chatterji S."/>
            <person name="Chinwalla A."/>
            <person name="Civetta A."/>
            <person name="Clifton S.W."/>
            <person name="Comeron J.M."/>
            <person name="Costello J.C."/>
            <person name="Coyne J.A."/>
            <person name="Daub J."/>
            <person name="David R.G."/>
            <person name="Delcher A.L."/>
            <person name="Delehaunty K."/>
            <person name="Do C.B."/>
            <person name="Ebling H."/>
            <person name="Edwards K."/>
            <person name="Eickbush T."/>
            <person name="Evans J.D."/>
            <person name="Filipski A."/>
            <person name="Findeiss S."/>
            <person name="Freyhult E."/>
            <person name="Fulton L."/>
            <person name="Fulton R."/>
            <person name="Garcia A.C."/>
            <person name="Gardiner A."/>
            <person name="Garfield D.A."/>
            <person name="Garvin B.E."/>
            <person name="Gibson G."/>
            <person name="Gilbert D."/>
            <person name="Gnerre S."/>
            <person name="Godfrey J."/>
            <person name="Good R."/>
            <person name="Gotea V."/>
            <person name="Gravely B."/>
            <person name="Greenberg A.J."/>
            <person name="Griffiths-Jones S."/>
            <person name="Gross S."/>
            <person name="Guigo R."/>
            <person name="Gustafson E.A."/>
            <person name="Haerty W."/>
            <person name="Hahn M.W."/>
            <person name="Halligan D.L."/>
            <person name="Halpern A.L."/>
            <person name="Halter G.M."/>
            <person name="Han M.V."/>
            <person name="Heger A."/>
            <person name="Hillier L."/>
            <person name="Hinrichs A.S."/>
            <person name="Holmes I."/>
            <person name="Hoskins R.A."/>
            <person name="Hubisz M.J."/>
            <person name="Hultmark D."/>
            <person name="Huntley M.A."/>
            <person name="Jaffe D.B."/>
            <person name="Jagadeeshan S."/>
            <person name="Jeck W.R."/>
            <person name="Johnson J."/>
            <person name="Jones C.D."/>
            <person name="Jordan W.C."/>
            <person name="Karpen G.H."/>
            <person name="Kataoka E."/>
            <person name="Keightley P.D."/>
            <person name="Kheradpour P."/>
            <person name="Kirkness E.F."/>
            <person name="Koerich L.B."/>
            <person name="Kristiansen K."/>
            <person name="Kudrna D."/>
            <person name="Kulathinal R.J."/>
            <person name="Kumar S."/>
            <person name="Kwok R."/>
            <person name="Lander E."/>
            <person name="Langley C.H."/>
            <person name="Lapoint R."/>
            <person name="Lazzaro B.P."/>
            <person name="Lee S.J."/>
            <person name="Levesque L."/>
            <person name="Li R."/>
            <person name="Lin C.F."/>
            <person name="Lin M.F."/>
            <person name="Lindblad-Toh K."/>
            <person name="Llopart A."/>
            <person name="Long M."/>
            <person name="Low L."/>
            <person name="Lozovsky E."/>
            <person name="Lu J."/>
            <person name="Luo M."/>
            <person name="Machado C.A."/>
            <person name="Makalowski W."/>
            <person name="Marzo M."/>
            <person name="Matsuda M."/>
            <person name="Matzkin L."/>
            <person name="McAllister B."/>
            <person name="McBride C.S."/>
            <person name="McKernan B."/>
            <person name="McKernan K."/>
            <person name="Mendez-Lago M."/>
            <person name="Minx P."/>
            <person name="Mollenhauer M.U."/>
            <person name="Montooth K."/>
            <person name="Mount S.M."/>
            <person name="Mu X."/>
            <person name="Myers E."/>
            <person name="Negre B."/>
            <person name="Newfeld S."/>
            <person name="Nielsen R."/>
            <person name="Noor M.A."/>
            <person name="O'Grady P."/>
            <person name="Pachter L."/>
            <person name="Papaceit M."/>
            <person name="Parisi M.J."/>
            <person name="Parisi M."/>
            <person name="Parts L."/>
            <person name="Pedersen J.S."/>
            <person name="Pesole G."/>
            <person name="Phillippy A.M."/>
            <person name="Ponting C.P."/>
            <person name="Pop M."/>
            <person name="Porcelli D."/>
            <person name="Powell J.R."/>
            <person name="Prohaska S."/>
            <person name="Pruitt K."/>
            <person name="Puig M."/>
            <person name="Quesneville H."/>
            <person name="Ram K.R."/>
            <person name="Rand D."/>
            <person name="Rasmussen M.D."/>
            <person name="Reed L.K."/>
            <person name="Reenan R."/>
            <person name="Reily A."/>
            <person name="Remington K.A."/>
            <person name="Rieger T.T."/>
            <person name="Ritchie M.G."/>
            <person name="Robin C."/>
            <person name="Rogers Y.H."/>
            <person name="Rohde C."/>
            <person name="Rozas J."/>
            <person name="Rubenfield M.J."/>
            <person name="Ruiz A."/>
            <person name="Russo S."/>
            <person name="Salzberg S.L."/>
            <person name="Sanchez-Gracia A."/>
            <person name="Saranga D.J."/>
            <person name="Sato H."/>
            <person name="Schaeffer S.W."/>
            <person name="Schatz M.C."/>
            <person name="Schlenke T."/>
            <person name="Schwartz R."/>
            <person name="Segarra C."/>
            <person name="Singh R.S."/>
            <person name="Sirot L."/>
            <person name="Sirota M."/>
            <person name="Sisneros N.B."/>
            <person name="Smith C.D."/>
            <person name="Smith T.F."/>
            <person name="Spieth J."/>
            <person name="Stage D.E."/>
            <person name="Stark A."/>
            <person name="Stephan W."/>
            <person name="Strausberg R.L."/>
            <person name="Strempel S."/>
            <person name="Sturgill D."/>
            <person name="Sutton G."/>
            <person name="Sutton G.G."/>
            <person name="Tao W."/>
            <person name="Teichmann S."/>
            <person name="Tobari Y.N."/>
            <person name="Tomimura Y."/>
            <person name="Tsolas J.M."/>
            <person name="Valente V.L."/>
            <person name="Venter E."/>
            <person name="Venter J.C."/>
            <person name="Vicario S."/>
            <person name="Vieira F.G."/>
            <person name="Vilella A.J."/>
            <person name="Villasante A."/>
            <person name="Walenz B."/>
            <person name="Wang J."/>
            <person name="Wasserman M."/>
            <person name="Watts T."/>
            <person name="Wilson D."/>
            <person name="Wilson R.K."/>
            <person name="Wing R.A."/>
            <person name="Wolfner M.F."/>
            <person name="Wong A."/>
            <person name="Wong G.K."/>
            <person name="Wu C.I."/>
            <person name="Wu G."/>
            <person name="Yamamoto D."/>
            <person name="Yang H.P."/>
            <person name="Yang S.P."/>
            <person name="Yorke J.A."/>
            <person name="Yoshida K."/>
            <person name="Zdobnov E."/>
            <person name="Zhang P."/>
            <person name="Zhang Y."/>
            <person name="Zimin A.V."/>
            <person name="Baldwin J."/>
            <person name="Abdouelleil A."/>
            <person name="Abdulkadir J."/>
            <person name="Abebe A."/>
            <person name="Abera B."/>
            <person name="Abreu J."/>
            <person name="Acer S.C."/>
            <person name="Aftuck L."/>
            <person name="Alexander A."/>
            <person name="An P."/>
            <person name="Anderson E."/>
            <person name="Anderson S."/>
            <person name="Arachi H."/>
            <person name="Azer M."/>
            <person name="Bachantsang P."/>
            <person name="Barry A."/>
            <person name="Bayul T."/>
            <person name="Berlin A."/>
            <person name="Bessette D."/>
            <person name="Bloom T."/>
            <person name="Blye J."/>
            <person name="Boguslavskiy L."/>
            <person name="Bonnet C."/>
            <person name="Boukhgalter B."/>
            <person name="Bourzgui I."/>
            <person name="Brown A."/>
            <person name="Cahill P."/>
            <person name="Channer S."/>
            <person name="Cheshatsang Y."/>
            <person name="Chuda L."/>
            <person name="Citroen M."/>
            <person name="Collymore A."/>
            <person name="Cooke P."/>
            <person name="Costello M."/>
            <person name="D'Aco K."/>
            <person name="Daza R."/>
            <person name="De Haan G."/>
            <person name="DeGray S."/>
            <person name="DeMaso C."/>
            <person name="Dhargay N."/>
            <person name="Dooley K."/>
            <person name="Dooley E."/>
            <person name="Doricent M."/>
            <person name="Dorje P."/>
            <person name="Dorjee K."/>
            <person name="Dupes A."/>
            <person name="Elong R."/>
            <person name="Falk J."/>
            <person name="Farina A."/>
            <person name="Faro S."/>
            <person name="Ferguson D."/>
            <person name="Fisher S."/>
            <person name="Foley C.D."/>
            <person name="Franke A."/>
            <person name="Friedrich D."/>
            <person name="Gadbois L."/>
            <person name="Gearin G."/>
            <person name="Gearin C.R."/>
            <person name="Giannoukos G."/>
            <person name="Goode T."/>
            <person name="Graham J."/>
            <person name="Grandbois E."/>
            <person name="Grewal S."/>
            <person name="Gyaltsen K."/>
            <person name="Hafez N."/>
            <person name="Hagos B."/>
            <person name="Hall J."/>
            <person name="Henson C."/>
            <person name="Hollinger A."/>
            <person name="Honan T."/>
            <person name="Huard M.D."/>
            <person name="Hughes L."/>
            <person name="Hurhula B."/>
            <person name="Husby M.E."/>
            <person name="Kamat A."/>
            <person name="Kanga B."/>
            <person name="Kashin S."/>
            <person name="Khazanovich D."/>
            <person name="Kisner P."/>
            <person name="Lance K."/>
            <person name="Lara M."/>
            <person name="Lee W."/>
            <person name="Lennon N."/>
            <person name="Letendre F."/>
            <person name="LeVine R."/>
            <person name="Lipovsky A."/>
            <person name="Liu X."/>
            <person name="Liu J."/>
            <person name="Liu S."/>
            <person name="Lokyitsang T."/>
            <person name="Lokyitsang Y."/>
            <person name="Lubonja R."/>
            <person name="Lui A."/>
            <person name="MacDonald P."/>
            <person name="Magnisalis V."/>
            <person name="Maru K."/>
            <person name="Matthews C."/>
            <person name="McCusker W."/>
            <person name="McDonough S."/>
            <person name="Mehta T."/>
            <person name="Meldrim J."/>
            <person name="Meneus L."/>
            <person name="Mihai O."/>
            <person name="Mihalev A."/>
            <person name="Mihova T."/>
            <person name="Mittelman R."/>
            <person name="Mlenga V."/>
            <person name="Montmayeur A."/>
            <person name="Mulrain L."/>
            <person name="Navidi A."/>
            <person name="Naylor J."/>
            <person name="Negash T."/>
            <person name="Nguyen T."/>
            <person name="Nguyen N."/>
            <person name="Nicol R."/>
            <person name="Norbu C."/>
            <person name="Norbu N."/>
            <person name="Novod N."/>
            <person name="O'Neill B."/>
            <person name="Osman S."/>
            <person name="Markiewicz E."/>
            <person name="Oyono O.L."/>
            <person name="Patti C."/>
            <person name="Phunkhang P."/>
            <person name="Pierre F."/>
            <person name="Priest M."/>
            <person name="Raghuraman S."/>
            <person name="Rege F."/>
            <person name="Reyes R."/>
            <person name="Rise C."/>
            <person name="Rogov P."/>
            <person name="Ross K."/>
            <person name="Ryan E."/>
            <person name="Settipalli S."/>
            <person name="Shea T."/>
            <person name="Sherpa N."/>
            <person name="Shi L."/>
            <person name="Shih D."/>
            <person name="Sparrow T."/>
            <person name="Spaulding J."/>
            <person name="Stalker J."/>
            <person name="Stange-Thomann N."/>
            <person name="Stavropoulos S."/>
            <person name="Stone C."/>
            <person name="Strader C."/>
            <person name="Tesfaye S."/>
            <person name="Thomson T."/>
            <person name="Thoulutsang Y."/>
            <person name="Thoulutsang D."/>
            <person name="Topham K."/>
            <person name="Topping I."/>
            <person name="Tsamla T."/>
            <person name="Vassiliev H."/>
            <person name="Vo A."/>
            <person name="Wangchuk T."/>
            <person name="Wangdi T."/>
            <person name="Weiand M."/>
            <person name="Wilkinson J."/>
            <person name="Wilson A."/>
            <person name="Yadav S."/>
            <person name="Young G."/>
            <person name="Yu Q."/>
            <person name="Zembek L."/>
            <person name="Zhong D."/>
            <person name="Zimmer A."/>
            <person name="Zwirko Z."/>
            <person name="Jaffe D.B."/>
            <person name="Alvarez P."/>
            <person name="Brockman W."/>
            <person name="Butler J."/>
            <person name="Chin C."/>
            <person name="Gnerre S."/>
            <person name="Grabherr M."/>
            <person name="Kleber M."/>
            <person name="Mauceli E."/>
            <person name="MacCallum I."/>
        </authorList>
    </citation>
    <scope>NUCLEOTIDE SEQUENCE [LARGE SCALE GENOMIC DNA]</scope>
    <source>
        <strain evidence="3">Tucson 14024-0371.13</strain>
    </source>
</reference>
<feature type="region of interest" description="Disordered" evidence="1">
    <location>
        <begin position="253"/>
        <end position="500"/>
    </location>
</feature>
<dbReference type="EMBL" id="CH902617">
    <property type="protein sequence ID" value="KPU80471.1"/>
    <property type="molecule type" value="Genomic_DNA"/>
</dbReference>
<dbReference type="Proteomes" id="UP000007801">
    <property type="component" value="Unassembled WGS sequence"/>
</dbReference>
<protein>
    <submittedName>
        <fullName evidence="2">Uncharacterized protein, isoform D</fullName>
    </submittedName>
</protein>
<feature type="compositionally biased region" description="Low complexity" evidence="1">
    <location>
        <begin position="8"/>
        <end position="18"/>
    </location>
</feature>
<gene>
    <name evidence="2" type="primary">Dana\GF18655</name>
    <name evidence="2" type="synonym">dana_GLEANR_19913</name>
    <name evidence="2" type="ORF">GF18655</name>
</gene>
<feature type="compositionally biased region" description="Basic and acidic residues" evidence="1">
    <location>
        <begin position="31"/>
        <end position="43"/>
    </location>
</feature>
<feature type="compositionally biased region" description="Basic residues" evidence="1">
    <location>
        <begin position="318"/>
        <end position="385"/>
    </location>
</feature>
<dbReference type="CTD" id="40699"/>
<name>A0A0P8XZW0_DROAN</name>
<feature type="compositionally biased region" description="Basic and acidic residues" evidence="1">
    <location>
        <begin position="471"/>
        <end position="490"/>
    </location>
</feature>